<organism evidence="1 2">
    <name type="scientific">Quillaja saponaria</name>
    <name type="common">Soap bark tree</name>
    <dbReference type="NCBI Taxonomy" id="32244"/>
    <lineage>
        <taxon>Eukaryota</taxon>
        <taxon>Viridiplantae</taxon>
        <taxon>Streptophyta</taxon>
        <taxon>Embryophyta</taxon>
        <taxon>Tracheophyta</taxon>
        <taxon>Spermatophyta</taxon>
        <taxon>Magnoliopsida</taxon>
        <taxon>eudicotyledons</taxon>
        <taxon>Gunneridae</taxon>
        <taxon>Pentapetalae</taxon>
        <taxon>rosids</taxon>
        <taxon>fabids</taxon>
        <taxon>Fabales</taxon>
        <taxon>Quillajaceae</taxon>
        <taxon>Quillaja</taxon>
    </lineage>
</organism>
<gene>
    <name evidence="1" type="ORF">O6P43_030733</name>
</gene>
<evidence type="ECO:0000313" key="2">
    <source>
        <dbReference type="Proteomes" id="UP001163823"/>
    </source>
</evidence>
<keyword evidence="2" id="KW-1185">Reference proteome</keyword>
<reference evidence="1" key="1">
    <citation type="journal article" date="2023" name="Science">
        <title>Elucidation of the pathway for biosynthesis of saponin adjuvants from the soapbark tree.</title>
        <authorList>
            <person name="Reed J."/>
            <person name="Orme A."/>
            <person name="El-Demerdash A."/>
            <person name="Owen C."/>
            <person name="Martin L.B.B."/>
            <person name="Misra R.C."/>
            <person name="Kikuchi S."/>
            <person name="Rejzek M."/>
            <person name="Martin A.C."/>
            <person name="Harkess A."/>
            <person name="Leebens-Mack J."/>
            <person name="Louveau T."/>
            <person name="Stephenson M.J."/>
            <person name="Osbourn A."/>
        </authorList>
    </citation>
    <scope>NUCLEOTIDE SEQUENCE</scope>
    <source>
        <strain evidence="1">S10</strain>
    </source>
</reference>
<dbReference type="Proteomes" id="UP001163823">
    <property type="component" value="Chromosome 13"/>
</dbReference>
<protein>
    <submittedName>
        <fullName evidence="1">Uncharacterized protein</fullName>
    </submittedName>
</protein>
<dbReference type="KEGG" id="qsa:O6P43_030733"/>
<evidence type="ECO:0000313" key="1">
    <source>
        <dbReference type="EMBL" id="KAJ7945715.1"/>
    </source>
</evidence>
<sequence length="142" mass="16270">MSWPFGTSCARGLKQMGKSWKHYWHWHCATGQGTGLELVDEIGIECEQLELELGHEPAHSALVQSPEPVGQTAENDQRSETHLVFEAVTEREGLVIHRHRLRNCPRISKKGTMPQHSLLDCYYSLIMPPSNKDLTRTRRNLR</sequence>
<name>A0AAD7KVK0_QUISA</name>
<dbReference type="EMBL" id="JARAOO010000013">
    <property type="protein sequence ID" value="KAJ7945715.1"/>
    <property type="molecule type" value="Genomic_DNA"/>
</dbReference>
<proteinExistence type="predicted"/>
<accession>A0AAD7KVK0</accession>
<comment type="caution">
    <text evidence="1">The sequence shown here is derived from an EMBL/GenBank/DDBJ whole genome shotgun (WGS) entry which is preliminary data.</text>
</comment>
<dbReference type="AlphaFoldDB" id="A0AAD7KVK0"/>